<evidence type="ECO:0000256" key="7">
    <source>
        <dbReference type="ARBA" id="ARBA00022792"/>
    </source>
</evidence>
<comment type="function">
    <text evidence="17">Mitochondrial inner membrane calcium uniporter that mediates calcium uptake into mitochondria. Mitochondrial calcium homeostasis plays key roles in cellular physiology and regulates cell bioenergetics, cytoplasmic calcium signals and activation of cell death pathways.</text>
</comment>
<dbReference type="EMBL" id="JPOX01000012">
    <property type="protein sequence ID" value="KFX48443.1"/>
    <property type="molecule type" value="Genomic_DNA"/>
</dbReference>
<keyword evidence="4 17" id="KW-0109">Calcium transport</keyword>
<evidence type="ECO:0000256" key="1">
    <source>
        <dbReference type="ARBA" id="ARBA00004448"/>
    </source>
</evidence>
<dbReference type="GO" id="GO:1990246">
    <property type="term" value="C:uniplex complex"/>
    <property type="evidence" value="ECO:0007669"/>
    <property type="project" value="TreeGrafter"/>
</dbReference>
<keyword evidence="3 17" id="KW-0813">Transport</keyword>
<dbReference type="GO" id="GO:0051560">
    <property type="term" value="P:mitochondrial calcium ion homeostasis"/>
    <property type="evidence" value="ECO:0007669"/>
    <property type="project" value="UniProtKB-UniRule"/>
</dbReference>
<evidence type="ECO:0000256" key="18">
    <source>
        <dbReference type="SAM" id="MobiDB-lite"/>
    </source>
</evidence>
<dbReference type="Pfam" id="PF04678">
    <property type="entry name" value="MCU"/>
    <property type="match status" value="1"/>
</dbReference>
<dbReference type="PANTHER" id="PTHR13462">
    <property type="entry name" value="CALCIUM UNIPORTER PROTEIN, MITOCHONDRIAL"/>
    <property type="match status" value="1"/>
</dbReference>
<feature type="compositionally biased region" description="Basic and acidic residues" evidence="18">
    <location>
        <begin position="371"/>
        <end position="405"/>
    </location>
</feature>
<keyword evidence="11 17" id="KW-0496">Mitochondrion</keyword>
<reference evidence="20" key="2">
    <citation type="journal article" date="2014" name="PLoS Genet.">
        <title>Signature gene expression reveals novel clues to the molecular mechanisms of dimorphic transition in Penicillium marneffei.</title>
        <authorList>
            <person name="Yang E."/>
            <person name="Wang G."/>
            <person name="Cai J."/>
            <person name="Woo P.C."/>
            <person name="Lau S.K."/>
            <person name="Yuen K.-Y."/>
            <person name="Chow W.-N."/>
            <person name="Lin X."/>
        </authorList>
    </citation>
    <scope>NUCLEOTIDE SEQUENCE</scope>
    <source>
        <strain evidence="20">PM1</strain>
    </source>
</reference>
<evidence type="ECO:0000256" key="12">
    <source>
        <dbReference type="ARBA" id="ARBA00023136"/>
    </source>
</evidence>
<evidence type="ECO:0000256" key="2">
    <source>
        <dbReference type="ARBA" id="ARBA00005653"/>
    </source>
</evidence>
<evidence type="ECO:0000256" key="8">
    <source>
        <dbReference type="ARBA" id="ARBA00022837"/>
    </source>
</evidence>
<evidence type="ECO:0000256" key="17">
    <source>
        <dbReference type="RuleBase" id="RU367035"/>
    </source>
</evidence>
<feature type="region of interest" description="Disordered" evidence="18">
    <location>
        <begin position="137"/>
        <end position="173"/>
    </location>
</feature>
<keyword evidence="9 17" id="KW-1133">Transmembrane helix</keyword>
<feature type="transmembrane region" description="Helical" evidence="17">
    <location>
        <begin position="252"/>
        <end position="272"/>
    </location>
</feature>
<sequence length="411" mass="48002">MATSIRKTVKPSCLGAAVSHVKQNQMKTPWQREGSQIPPVKRERNASAMTKEKLLTTPSRLLKLILPVTTKDYNGDRKANRTKDVEPLALLLHSQQPLSYLEHLIQAEVSPITDNNSHLRPSHVSFLTVEVEDGTIQPRRPKAMNYVDDSKDDEHDSPEQDEEKPSTEEYSRRKRWHNTEIGDLIRDAARVKEFLVEIENSPLDKIPVAVPSFNDRTYYLRMRLRKLSKSLKKLAIIKQECDMLAHRGAQRVALGGLGVMISWWYIVYKLTFETPYGWDTMEPVTYLVSLSTLMGGYAWFLYHNREISYRSALDFTVNRRQQKLYQMRGIDLQVWESLIEEANALRREIKTVAEEYDVDWDERGDEEDERVTEALKHERRQKEKREEAEREHQKEDERKDEDRPLKNKGGV</sequence>
<evidence type="ECO:0000256" key="3">
    <source>
        <dbReference type="ARBA" id="ARBA00022448"/>
    </source>
</evidence>
<evidence type="ECO:0000256" key="4">
    <source>
        <dbReference type="ARBA" id="ARBA00022568"/>
    </source>
</evidence>
<keyword evidence="8 17" id="KW-0106">Calcium</keyword>
<accession>A0A093XT46</accession>
<keyword evidence="10 17" id="KW-0406">Ion transport</keyword>
<name>A0A093XT46_TALMA</name>
<dbReference type="HOGENOM" id="CLU_035826_1_0_1"/>
<comment type="subunit">
    <text evidence="15">Homotetramer, assembles in a dimer or dimers configuration with two interfaces.</text>
</comment>
<feature type="region of interest" description="Disordered" evidence="18">
    <location>
        <begin position="25"/>
        <end position="47"/>
    </location>
</feature>
<evidence type="ECO:0000256" key="9">
    <source>
        <dbReference type="ARBA" id="ARBA00022989"/>
    </source>
</evidence>
<reference key="1">
    <citation type="journal article" date="2014" name="PLoS Genet.">
        <title>Signature Gene Expression Reveals Novel Clues to the Molecular Mechanisms of Dimorphic Transition in Penicillium marneffei.</title>
        <authorList>
            <person name="Yang E."/>
            <person name="Wang G."/>
            <person name="Cai J."/>
            <person name="Woo P.C."/>
            <person name="Lau S.K."/>
            <person name="Yuen K.-Y."/>
            <person name="Chow W.-N."/>
            <person name="Lin X."/>
        </authorList>
    </citation>
    <scope>NUCLEOTIDE SEQUENCE [LARGE SCALE GENOMIC DNA]</scope>
    <source>
        <strain>PM1</strain>
    </source>
</reference>
<comment type="similarity">
    <text evidence="2 17">Belongs to the MCU (TC 1.A.77) family.</text>
</comment>
<proteinExistence type="inferred from homology"/>
<feature type="transmembrane region" description="Helical" evidence="17">
    <location>
        <begin position="284"/>
        <end position="302"/>
    </location>
</feature>
<gene>
    <name evidence="20" type="ORF">GQ26_0121580</name>
</gene>
<dbReference type="InterPro" id="IPR039055">
    <property type="entry name" value="MCU_fam"/>
</dbReference>
<evidence type="ECO:0000256" key="6">
    <source>
        <dbReference type="ARBA" id="ARBA00022692"/>
    </source>
</evidence>
<evidence type="ECO:0000256" key="15">
    <source>
        <dbReference type="ARBA" id="ARBA00044966"/>
    </source>
</evidence>
<dbReference type="InterPro" id="IPR006769">
    <property type="entry name" value="MCU_C"/>
</dbReference>
<dbReference type="GO" id="GO:0015292">
    <property type="term" value="F:uniporter activity"/>
    <property type="evidence" value="ECO:0007669"/>
    <property type="project" value="UniProtKB-UniRule"/>
</dbReference>
<dbReference type="GO" id="GO:0005262">
    <property type="term" value="F:calcium channel activity"/>
    <property type="evidence" value="ECO:0007669"/>
    <property type="project" value="UniProtKB-UniRule"/>
</dbReference>
<evidence type="ECO:0000256" key="16">
    <source>
        <dbReference type="ARBA" id="ARBA00045938"/>
    </source>
</evidence>
<keyword evidence="13 17" id="KW-0407">Ion channel</keyword>
<organism evidence="20">
    <name type="scientific">Talaromyces marneffei PM1</name>
    <dbReference type="NCBI Taxonomy" id="1077442"/>
    <lineage>
        <taxon>Eukaryota</taxon>
        <taxon>Fungi</taxon>
        <taxon>Dikarya</taxon>
        <taxon>Ascomycota</taxon>
        <taxon>Pezizomycotina</taxon>
        <taxon>Eurotiomycetes</taxon>
        <taxon>Eurotiomycetidae</taxon>
        <taxon>Eurotiales</taxon>
        <taxon>Trichocomaceae</taxon>
        <taxon>Talaromyces</taxon>
        <taxon>Talaromyces sect. Talaromyces</taxon>
    </lineage>
</organism>
<dbReference type="GO" id="GO:0036444">
    <property type="term" value="P:calcium import into the mitochondrion"/>
    <property type="evidence" value="ECO:0007669"/>
    <property type="project" value="TreeGrafter"/>
</dbReference>
<protein>
    <recommendedName>
        <fullName evidence="17">Calcium uniporter protein</fullName>
    </recommendedName>
</protein>
<comment type="subcellular location">
    <subcellularLocation>
        <location evidence="1 17">Mitochondrion inner membrane</location>
        <topology evidence="1 17">Multi-pass membrane protein</topology>
    </subcellularLocation>
</comment>
<feature type="domain" description="Calcium uniporter protein C-terminal" evidence="19">
    <location>
        <begin position="215"/>
        <end position="337"/>
    </location>
</feature>
<feature type="region of interest" description="Disordered" evidence="18">
    <location>
        <begin position="363"/>
        <end position="411"/>
    </location>
</feature>
<evidence type="ECO:0000259" key="19">
    <source>
        <dbReference type="Pfam" id="PF04678"/>
    </source>
</evidence>
<comment type="function">
    <text evidence="16">Highly selective calcium channel localized to the inner mitochondrial membrane, which mediates calcium uptake into the mitochondrial matrix. Mitochondrial calcium homeostasis plays key roles in cellular physiology and regulates ATP production, cytoplasmic calcium signals and activation of cell death pathways. Sufficient to operate as a pore-forming channel without the need of calcium-sensor or auxiliary subunit.</text>
</comment>
<keyword evidence="6 17" id="KW-0812">Transmembrane</keyword>
<feature type="compositionally biased region" description="Basic and acidic residues" evidence="18">
    <location>
        <begin position="148"/>
        <end position="173"/>
    </location>
</feature>
<keyword evidence="7 17" id="KW-0999">Mitochondrion inner membrane</keyword>
<dbReference type="AlphaFoldDB" id="A0A093XT46"/>
<evidence type="ECO:0000256" key="14">
    <source>
        <dbReference type="ARBA" id="ARBA00036634"/>
    </source>
</evidence>
<evidence type="ECO:0000256" key="13">
    <source>
        <dbReference type="ARBA" id="ARBA00023303"/>
    </source>
</evidence>
<comment type="catalytic activity">
    <reaction evidence="14">
        <text>Ca(2+)(in) = Ca(2+)(out)</text>
        <dbReference type="Rhea" id="RHEA:29671"/>
        <dbReference type="ChEBI" id="CHEBI:29108"/>
    </reaction>
</comment>
<dbReference type="PANTHER" id="PTHR13462:SF10">
    <property type="entry name" value="CALCIUM UNIPORTER PROTEIN, MITOCHONDRIAL"/>
    <property type="match status" value="1"/>
</dbReference>
<comment type="caution">
    <text evidence="20">The sequence shown here is derived from an EMBL/GenBank/DDBJ whole genome shotgun (WGS) entry which is preliminary data.</text>
</comment>
<keyword evidence="5 17" id="KW-0107">Calcium channel</keyword>
<keyword evidence="12 17" id="KW-0472">Membrane</keyword>
<evidence type="ECO:0000256" key="11">
    <source>
        <dbReference type="ARBA" id="ARBA00023128"/>
    </source>
</evidence>
<evidence type="ECO:0000256" key="10">
    <source>
        <dbReference type="ARBA" id="ARBA00023065"/>
    </source>
</evidence>
<evidence type="ECO:0000256" key="5">
    <source>
        <dbReference type="ARBA" id="ARBA00022673"/>
    </source>
</evidence>
<evidence type="ECO:0000313" key="20">
    <source>
        <dbReference type="EMBL" id="KFX48443.1"/>
    </source>
</evidence>